<evidence type="ECO:0000256" key="9">
    <source>
        <dbReference type="ARBA" id="ARBA00023065"/>
    </source>
</evidence>
<feature type="transmembrane region" description="Helical" evidence="14">
    <location>
        <begin position="409"/>
        <end position="432"/>
    </location>
</feature>
<keyword evidence="11" id="KW-0739">Sodium transport</keyword>
<dbReference type="PANTHER" id="PTHR48086">
    <property type="entry name" value="SODIUM/PROLINE SYMPORTER-RELATED"/>
    <property type="match status" value="1"/>
</dbReference>
<feature type="transmembrane region" description="Helical" evidence="14">
    <location>
        <begin position="181"/>
        <end position="200"/>
    </location>
</feature>
<feature type="transmembrane region" description="Helical" evidence="14">
    <location>
        <begin position="45"/>
        <end position="63"/>
    </location>
</feature>
<proteinExistence type="inferred from homology"/>
<dbReference type="Proteomes" id="UP001178288">
    <property type="component" value="Chromosome"/>
</dbReference>
<evidence type="ECO:0000256" key="2">
    <source>
        <dbReference type="ARBA" id="ARBA00006434"/>
    </source>
</evidence>
<dbReference type="Gene3D" id="1.20.1730.10">
    <property type="entry name" value="Sodium/glucose cotransporter"/>
    <property type="match status" value="1"/>
</dbReference>
<dbReference type="InterPro" id="IPR001734">
    <property type="entry name" value="Na/solute_symporter"/>
</dbReference>
<dbReference type="EMBL" id="CP126114">
    <property type="protein sequence ID" value="WHY84138.1"/>
    <property type="molecule type" value="Genomic_DNA"/>
</dbReference>
<dbReference type="GO" id="GO:0005886">
    <property type="term" value="C:plasma membrane"/>
    <property type="evidence" value="ECO:0007669"/>
    <property type="project" value="UniProtKB-SubCell"/>
</dbReference>
<sequence>MEAYKIWAIVSLLIYFAALLVISLRKNKNETKEDFFLAGRRFPHWALALTFVASWFGGNSALISVDQAYEQGISAWWIIGSPSVLAVLALMIFAKAIRRVGSMSQSGIMEKRYNKLSGTLLSILIVWYMITWGASQMVAISNFFSSIFGISYLLTLFICVAICIVYATIGGFRAVVFTEMLQFGLLLAGLLITLGAALYYSNGFEAIKAAAVVKEKTEYFNFMANFSKNFLFLFSFGLAWVIDASAWQRISATKSPAEARKTSFATLIYFIPIYFFVVFTGVAAGAIFTELPKGGVISSLVKDYMHPFLGAIVLVGIGAAIMSTITTTMNGGSLYMTELYRKHFNKNATEKQLVRFGMLATVIISAFGMFIAVRIPDSLWVLWMSSDILAAGLFVPMIFGFFWRRGTSVGALSSTIFGCGFVLYNFFIDLGFKLPSFWPGDARRILIGVAIGFSAYFIGSFLSKPEYEKADKFFEETQLIKKYKNKDKSDDHMINL</sequence>
<feature type="transmembrane region" description="Helical" evidence="14">
    <location>
        <begin position="6"/>
        <end position="24"/>
    </location>
</feature>
<dbReference type="InterPro" id="IPR050277">
    <property type="entry name" value="Sodium:Solute_Symporter"/>
</dbReference>
<feature type="transmembrane region" description="Helical" evidence="14">
    <location>
        <begin position="353"/>
        <end position="373"/>
    </location>
</feature>
<evidence type="ECO:0000313" key="16">
    <source>
        <dbReference type="Proteomes" id="UP001178288"/>
    </source>
</evidence>
<evidence type="ECO:0000256" key="14">
    <source>
        <dbReference type="SAM" id="Phobius"/>
    </source>
</evidence>
<keyword evidence="16" id="KW-1185">Reference proteome</keyword>
<dbReference type="RefSeq" id="WP_066088436.1">
    <property type="nucleotide sequence ID" value="NZ_CP126114.1"/>
</dbReference>
<evidence type="ECO:0000256" key="10">
    <source>
        <dbReference type="ARBA" id="ARBA00023136"/>
    </source>
</evidence>
<dbReference type="Pfam" id="PF00474">
    <property type="entry name" value="SSF"/>
    <property type="match status" value="1"/>
</dbReference>
<keyword evidence="7 14" id="KW-1133">Transmembrane helix</keyword>
<feature type="transmembrane region" description="Helical" evidence="14">
    <location>
        <begin position="379"/>
        <end position="402"/>
    </location>
</feature>
<gene>
    <name evidence="15" type="ORF">QNH39_15795</name>
</gene>
<evidence type="ECO:0000256" key="8">
    <source>
        <dbReference type="ARBA" id="ARBA00023053"/>
    </source>
</evidence>
<protein>
    <submittedName>
        <fullName evidence="15">Sodium:solute symporter family protein</fullName>
    </submittedName>
</protein>
<feature type="transmembrane region" description="Helical" evidence="14">
    <location>
        <begin position="308"/>
        <end position="332"/>
    </location>
</feature>
<feature type="transmembrane region" description="Helical" evidence="14">
    <location>
        <begin position="230"/>
        <end position="247"/>
    </location>
</feature>
<feature type="transmembrane region" description="Helical" evidence="14">
    <location>
        <begin position="118"/>
        <end position="140"/>
    </location>
</feature>
<reference evidence="15" key="1">
    <citation type="submission" date="2023-05" db="EMBL/GenBank/DDBJ databases">
        <title>Comparative genomics of Bacillaceae isolates and their secondary metabolite potential.</title>
        <authorList>
            <person name="Song L."/>
            <person name="Nielsen L.J."/>
            <person name="Mohite O."/>
            <person name="Xu X."/>
            <person name="Weber T."/>
            <person name="Kovacs A.T."/>
        </authorList>
    </citation>
    <scope>NUCLEOTIDE SEQUENCE</scope>
    <source>
        <strain evidence="15">XLM17</strain>
    </source>
</reference>
<dbReference type="KEGG" id="nnv:QNH39_15795"/>
<dbReference type="AlphaFoldDB" id="A0AA95MNX5"/>
<keyword evidence="5 14" id="KW-0812">Transmembrane</keyword>
<dbReference type="GO" id="GO:0015293">
    <property type="term" value="F:symporter activity"/>
    <property type="evidence" value="ECO:0007669"/>
    <property type="project" value="UniProtKB-KW"/>
</dbReference>
<evidence type="ECO:0000256" key="3">
    <source>
        <dbReference type="ARBA" id="ARBA00022448"/>
    </source>
</evidence>
<keyword evidence="3" id="KW-0813">Transport</keyword>
<evidence type="ECO:0000256" key="1">
    <source>
        <dbReference type="ARBA" id="ARBA00004651"/>
    </source>
</evidence>
<evidence type="ECO:0000313" key="15">
    <source>
        <dbReference type="EMBL" id="WHY84138.1"/>
    </source>
</evidence>
<evidence type="ECO:0000256" key="13">
    <source>
        <dbReference type="RuleBase" id="RU362091"/>
    </source>
</evidence>
<dbReference type="PROSITE" id="PS50283">
    <property type="entry name" value="NA_SOLUT_SYMP_3"/>
    <property type="match status" value="1"/>
</dbReference>
<evidence type="ECO:0000256" key="5">
    <source>
        <dbReference type="ARBA" id="ARBA00022692"/>
    </source>
</evidence>
<keyword evidence="8" id="KW-0915">Sodium</keyword>
<feature type="transmembrane region" description="Helical" evidence="14">
    <location>
        <begin position="267"/>
        <end position="288"/>
    </location>
</feature>
<name>A0AA95MNX5_9BACI</name>
<keyword evidence="9" id="KW-0406">Ion transport</keyword>
<comment type="similarity">
    <text evidence="2 13">Belongs to the sodium:solute symporter (SSF) (TC 2.A.21) family.</text>
</comment>
<evidence type="ECO:0000256" key="12">
    <source>
        <dbReference type="ARBA" id="ARBA00033708"/>
    </source>
</evidence>
<evidence type="ECO:0000256" key="4">
    <source>
        <dbReference type="ARBA" id="ARBA00022475"/>
    </source>
</evidence>
<dbReference type="InterPro" id="IPR038377">
    <property type="entry name" value="Na/Glc_symporter_sf"/>
</dbReference>
<comment type="catalytic activity">
    <reaction evidence="12">
        <text>L-proline(in) + Na(+)(in) = L-proline(out) + Na(+)(out)</text>
        <dbReference type="Rhea" id="RHEA:28967"/>
        <dbReference type="ChEBI" id="CHEBI:29101"/>
        <dbReference type="ChEBI" id="CHEBI:60039"/>
    </reaction>
</comment>
<feature type="transmembrane region" description="Helical" evidence="14">
    <location>
        <begin position="444"/>
        <end position="462"/>
    </location>
</feature>
<accession>A0AA95MNX5</accession>
<keyword evidence="10 14" id="KW-0472">Membrane</keyword>
<dbReference type="PANTHER" id="PTHR48086:SF3">
    <property type="entry name" value="SODIUM_PROLINE SYMPORTER"/>
    <property type="match status" value="1"/>
</dbReference>
<feature type="transmembrane region" description="Helical" evidence="14">
    <location>
        <begin position="146"/>
        <end position="169"/>
    </location>
</feature>
<keyword evidence="4" id="KW-1003">Cell membrane</keyword>
<organism evidence="15 16">
    <name type="scientific">Neobacillus novalis</name>
    <dbReference type="NCBI Taxonomy" id="220687"/>
    <lineage>
        <taxon>Bacteria</taxon>
        <taxon>Bacillati</taxon>
        <taxon>Bacillota</taxon>
        <taxon>Bacilli</taxon>
        <taxon>Bacillales</taxon>
        <taxon>Bacillaceae</taxon>
        <taxon>Neobacillus</taxon>
    </lineage>
</organism>
<evidence type="ECO:0000256" key="11">
    <source>
        <dbReference type="ARBA" id="ARBA00023201"/>
    </source>
</evidence>
<evidence type="ECO:0000256" key="7">
    <source>
        <dbReference type="ARBA" id="ARBA00022989"/>
    </source>
</evidence>
<keyword evidence="6" id="KW-0769">Symport</keyword>
<evidence type="ECO:0000256" key="6">
    <source>
        <dbReference type="ARBA" id="ARBA00022847"/>
    </source>
</evidence>
<comment type="subcellular location">
    <subcellularLocation>
        <location evidence="1">Cell membrane</location>
        <topology evidence="1">Multi-pass membrane protein</topology>
    </subcellularLocation>
</comment>
<feature type="transmembrane region" description="Helical" evidence="14">
    <location>
        <begin position="75"/>
        <end position="97"/>
    </location>
</feature>
<dbReference type="GO" id="GO:0006814">
    <property type="term" value="P:sodium ion transport"/>
    <property type="evidence" value="ECO:0007669"/>
    <property type="project" value="UniProtKB-KW"/>
</dbReference>
<dbReference type="CDD" id="cd10322">
    <property type="entry name" value="SLC5sbd"/>
    <property type="match status" value="1"/>
</dbReference>